<organism evidence="2 3">
    <name type="scientific">Actinospica durhamensis</name>
    <dbReference type="NCBI Taxonomy" id="1508375"/>
    <lineage>
        <taxon>Bacteria</taxon>
        <taxon>Bacillati</taxon>
        <taxon>Actinomycetota</taxon>
        <taxon>Actinomycetes</taxon>
        <taxon>Catenulisporales</taxon>
        <taxon>Actinospicaceae</taxon>
        <taxon>Actinospica</taxon>
    </lineage>
</organism>
<keyword evidence="3" id="KW-1185">Reference proteome</keyword>
<dbReference type="Gene3D" id="3.10.490.10">
    <property type="entry name" value="Gamma-glutamyl cyclotransferase-like"/>
    <property type="match status" value="1"/>
</dbReference>
<dbReference type="Proteomes" id="UP000675781">
    <property type="component" value="Unassembled WGS sequence"/>
</dbReference>
<dbReference type="AlphaFoldDB" id="A0A941EVE7"/>
<dbReference type="EMBL" id="JAGSOG010000293">
    <property type="protein sequence ID" value="MBR7838480.1"/>
    <property type="molecule type" value="Genomic_DNA"/>
</dbReference>
<dbReference type="InterPro" id="IPR053844">
    <property type="entry name" value="AH_C"/>
</dbReference>
<evidence type="ECO:0000313" key="3">
    <source>
        <dbReference type="Proteomes" id="UP000675781"/>
    </source>
</evidence>
<gene>
    <name evidence="2" type="ORF">KDL01_34760</name>
</gene>
<feature type="domain" description="Allophanate hydrolase C-terminal" evidence="1">
    <location>
        <begin position="7"/>
        <end position="75"/>
    </location>
</feature>
<proteinExistence type="predicted"/>
<protein>
    <recommendedName>
        <fullName evidence="1">Allophanate hydrolase C-terminal domain-containing protein</fullName>
    </recommendedName>
</protein>
<evidence type="ECO:0000313" key="2">
    <source>
        <dbReference type="EMBL" id="MBR7838480.1"/>
    </source>
</evidence>
<sequence>PPGAAGQDAAGIPAEVWELPQQSLAALLETVPAPLGFATVTLADGSGVLGFLAHGPVPPGASEVTAPGGWRAYLADL</sequence>
<accession>A0A941EVE7</accession>
<comment type="caution">
    <text evidence="2">The sequence shown here is derived from an EMBL/GenBank/DDBJ whole genome shotgun (WGS) entry which is preliminary data.</text>
</comment>
<evidence type="ECO:0000259" key="1">
    <source>
        <dbReference type="Pfam" id="PF21986"/>
    </source>
</evidence>
<name>A0A941EVE7_9ACTN</name>
<reference evidence="2" key="1">
    <citation type="submission" date="2021-04" db="EMBL/GenBank/DDBJ databases">
        <title>Genome based classification of Actinospica acidithermotolerans sp. nov., an actinobacterium isolated from an Indonesian hot spring.</title>
        <authorList>
            <person name="Kusuma A.B."/>
            <person name="Putra K.E."/>
            <person name="Nafisah S."/>
            <person name="Loh J."/>
            <person name="Nouioui I."/>
            <person name="Goodfellow M."/>
        </authorList>
    </citation>
    <scope>NUCLEOTIDE SEQUENCE</scope>
    <source>
        <strain evidence="2">CSCA 57</strain>
    </source>
</reference>
<feature type="non-terminal residue" evidence="2">
    <location>
        <position position="1"/>
    </location>
</feature>
<dbReference type="Pfam" id="PF21986">
    <property type="entry name" value="AH_C"/>
    <property type="match status" value="1"/>
</dbReference>